<sequence>MRNISAARSRPHRLEFCDLVPGCASIYLLSHALGFSFSFSFYFFVVILLRFSGS</sequence>
<reference evidence="2" key="1">
    <citation type="submission" date="2014-09" db="EMBL/GenBank/DDBJ databases">
        <authorList>
            <person name="Magalhaes I.L.F."/>
            <person name="Oliveira U."/>
            <person name="Santos F.R."/>
            <person name="Vidigal T.H.D.A."/>
            <person name="Brescovit A.D."/>
            <person name="Santos A.J."/>
        </authorList>
    </citation>
    <scope>NUCLEOTIDE SEQUENCE</scope>
    <source>
        <tissue evidence="2">Shoot tissue taken approximately 20 cm above the soil surface</tissue>
    </source>
</reference>
<organism evidence="2">
    <name type="scientific">Arundo donax</name>
    <name type="common">Giant reed</name>
    <name type="synonym">Donax arundinaceus</name>
    <dbReference type="NCBI Taxonomy" id="35708"/>
    <lineage>
        <taxon>Eukaryota</taxon>
        <taxon>Viridiplantae</taxon>
        <taxon>Streptophyta</taxon>
        <taxon>Embryophyta</taxon>
        <taxon>Tracheophyta</taxon>
        <taxon>Spermatophyta</taxon>
        <taxon>Magnoliopsida</taxon>
        <taxon>Liliopsida</taxon>
        <taxon>Poales</taxon>
        <taxon>Poaceae</taxon>
        <taxon>PACMAD clade</taxon>
        <taxon>Arundinoideae</taxon>
        <taxon>Arundineae</taxon>
        <taxon>Arundo</taxon>
    </lineage>
</organism>
<dbReference type="EMBL" id="GBRH01218816">
    <property type="protein sequence ID" value="JAD79079.1"/>
    <property type="molecule type" value="Transcribed_RNA"/>
</dbReference>
<dbReference type="AlphaFoldDB" id="A0A0A9CRX7"/>
<keyword evidence="1" id="KW-1133">Transmembrane helix</keyword>
<reference evidence="2" key="2">
    <citation type="journal article" date="2015" name="Data Brief">
        <title>Shoot transcriptome of the giant reed, Arundo donax.</title>
        <authorList>
            <person name="Barrero R.A."/>
            <person name="Guerrero F.D."/>
            <person name="Moolhuijzen P."/>
            <person name="Goolsby J.A."/>
            <person name="Tidwell J."/>
            <person name="Bellgard S.E."/>
            <person name="Bellgard M.I."/>
        </authorList>
    </citation>
    <scope>NUCLEOTIDE SEQUENCE</scope>
    <source>
        <tissue evidence="2">Shoot tissue taken approximately 20 cm above the soil surface</tissue>
    </source>
</reference>
<accession>A0A0A9CRX7</accession>
<proteinExistence type="predicted"/>
<keyword evidence="1" id="KW-0812">Transmembrane</keyword>
<protein>
    <submittedName>
        <fullName evidence="2">Uncharacterized protein</fullName>
    </submittedName>
</protein>
<keyword evidence="1" id="KW-0472">Membrane</keyword>
<evidence type="ECO:0000313" key="2">
    <source>
        <dbReference type="EMBL" id="JAD79079.1"/>
    </source>
</evidence>
<evidence type="ECO:0000256" key="1">
    <source>
        <dbReference type="SAM" id="Phobius"/>
    </source>
</evidence>
<feature type="transmembrane region" description="Helical" evidence="1">
    <location>
        <begin position="26"/>
        <end position="49"/>
    </location>
</feature>
<name>A0A0A9CRX7_ARUDO</name>